<feature type="signal peptide" evidence="1">
    <location>
        <begin position="1"/>
        <end position="19"/>
    </location>
</feature>
<dbReference type="InterPro" id="IPR036909">
    <property type="entry name" value="Cyt_c-like_dom_sf"/>
</dbReference>
<name>A0A7U4M0R5_9BACT</name>
<evidence type="ECO:0000256" key="1">
    <source>
        <dbReference type="SAM" id="SignalP"/>
    </source>
</evidence>
<feature type="chain" id="PRO_5030874862" evidence="1">
    <location>
        <begin position="20"/>
        <end position="109"/>
    </location>
</feature>
<keyword evidence="1" id="KW-0732">Signal</keyword>
<dbReference type="GO" id="GO:0020037">
    <property type="term" value="F:heme binding"/>
    <property type="evidence" value="ECO:0007669"/>
    <property type="project" value="InterPro"/>
</dbReference>
<evidence type="ECO:0000313" key="3">
    <source>
        <dbReference type="Proteomes" id="UP000034444"/>
    </source>
</evidence>
<gene>
    <name evidence="2" type="ORF">YH65_04335</name>
</gene>
<organism evidence="2 3">
    <name type="scientific">Sulfurovum lithotrophicum</name>
    <dbReference type="NCBI Taxonomy" id="206403"/>
    <lineage>
        <taxon>Bacteria</taxon>
        <taxon>Pseudomonadati</taxon>
        <taxon>Campylobacterota</taxon>
        <taxon>Epsilonproteobacteria</taxon>
        <taxon>Campylobacterales</taxon>
        <taxon>Sulfurovaceae</taxon>
        <taxon>Sulfurovum</taxon>
    </lineage>
</organism>
<dbReference type="GO" id="GO:0009055">
    <property type="term" value="F:electron transfer activity"/>
    <property type="evidence" value="ECO:0007669"/>
    <property type="project" value="InterPro"/>
</dbReference>
<protein>
    <submittedName>
        <fullName evidence="2">Sulfite:cytochrome C oxidoreductase subunit B</fullName>
    </submittedName>
</protein>
<dbReference type="EMBL" id="CP011308">
    <property type="protein sequence ID" value="AKF24699.1"/>
    <property type="molecule type" value="Genomic_DNA"/>
</dbReference>
<sequence>MKKFTALFILFACLHSLHANETVKIEKGIKIPHIEFPMKEGKGMYSTKGKCNMCHSFGYIINQGNQSRKFWRDKVIKMIKVFKAPIYTKEDIDTVTNYLFENYGNGKEE</sequence>
<dbReference type="AlphaFoldDB" id="A0A7U4M0R5"/>
<dbReference type="RefSeq" id="WP_046550792.1">
    <property type="nucleotide sequence ID" value="NZ_CP011308.1"/>
</dbReference>
<dbReference type="SUPFAM" id="SSF46626">
    <property type="entry name" value="Cytochrome c"/>
    <property type="match status" value="1"/>
</dbReference>
<keyword evidence="3" id="KW-1185">Reference proteome</keyword>
<dbReference type="Gene3D" id="1.10.760.10">
    <property type="entry name" value="Cytochrome c-like domain"/>
    <property type="match status" value="1"/>
</dbReference>
<proteinExistence type="predicted"/>
<reference evidence="3" key="2">
    <citation type="journal article" date="2017" name="Stand. Genomic Sci.">
        <title>Complete genome sequence of the sulfur-oxidizing chemolithoautotrophic Sulfurovum lithotrophicum 42BKTT.</title>
        <authorList>
            <person name="Jeon W."/>
            <person name="Priscilla L."/>
            <person name="Park G."/>
            <person name="Lee H."/>
            <person name="Lee N."/>
            <person name="Lee D."/>
            <person name="Kwon H."/>
            <person name="Ahn I."/>
            <person name="Lee C."/>
            <person name="Lee H."/>
            <person name="Ahn J."/>
        </authorList>
    </citation>
    <scope>NUCLEOTIDE SEQUENCE [LARGE SCALE GENOMIC DNA]</scope>
    <source>
        <strain evidence="3">ATCC BAA-797 / 42BKT</strain>
    </source>
</reference>
<accession>A0A7U4M0R5</accession>
<reference evidence="2 3" key="1">
    <citation type="submission" date="2015-04" db="EMBL/GenBank/DDBJ databases">
        <title>Complete genome sequence of Sulfurovum lithotrophicum ATCC BAA-797T.</title>
        <authorList>
            <person name="Ahn J."/>
            <person name="Park G."/>
            <person name="Jeon W."/>
            <person name="Jang Y."/>
            <person name="Jang M."/>
            <person name="Lee H."/>
            <person name="Lee H."/>
        </authorList>
    </citation>
    <scope>NUCLEOTIDE SEQUENCE [LARGE SCALE GENOMIC DNA]</scope>
    <source>
        <strain evidence="3">ATCC BAA-797 / 42BKT</strain>
    </source>
</reference>
<evidence type="ECO:0000313" key="2">
    <source>
        <dbReference type="EMBL" id="AKF24699.1"/>
    </source>
</evidence>
<dbReference type="Proteomes" id="UP000034444">
    <property type="component" value="Chromosome"/>
</dbReference>
<dbReference type="OrthoDB" id="9789237at2"/>
<dbReference type="KEGG" id="slh:YH65_04335"/>